<evidence type="ECO:0000313" key="13">
    <source>
        <dbReference type="Proteomes" id="UP000694660"/>
    </source>
</evidence>
<dbReference type="PANTHER" id="PTHR30612">
    <property type="entry name" value="SECA INNER MEMBRANE COMPONENT OF SEC PROTEIN SECRETION SYSTEM"/>
    <property type="match status" value="1"/>
</dbReference>
<gene>
    <name evidence="12" type="ORF">I8J34_04275</name>
</gene>
<reference evidence="13" key="1">
    <citation type="journal article" date="2022" name="ISME J.">
        <title>Genetic and phylogenetic analysis of dissimilatory iodate-reducing bacteria identifies potential niches across the world's oceans.</title>
        <authorList>
            <person name="Reyes-Umana V."/>
            <person name="Henning Z."/>
            <person name="Lee K."/>
            <person name="Barnum T.P."/>
            <person name="Coates J.D."/>
        </authorList>
    </citation>
    <scope>NUCLEOTIDE SEQUENCE [LARGE SCALE GENOMIC DNA]</scope>
    <source>
        <strain evidence="13">IR12</strain>
    </source>
</reference>
<evidence type="ECO:0000259" key="11">
    <source>
        <dbReference type="PROSITE" id="PS51196"/>
    </source>
</evidence>
<keyword evidence="1" id="KW-0813">Transport</keyword>
<dbReference type="PROSITE" id="PS51192">
    <property type="entry name" value="HELICASE_ATP_BIND_1"/>
    <property type="match status" value="1"/>
</dbReference>
<comment type="caution">
    <text evidence="12">The sequence shown here is derived from an EMBL/GenBank/DDBJ whole genome shotgun (WGS) entry which is preliminary data.</text>
</comment>
<dbReference type="Pfam" id="PF07517">
    <property type="entry name" value="SecA_DEAD"/>
    <property type="match status" value="1"/>
</dbReference>
<name>A0A944H6P7_DENI1</name>
<keyword evidence="3" id="KW-0547">Nucleotide-binding</keyword>
<dbReference type="RefSeq" id="WP_214360150.1">
    <property type="nucleotide sequence ID" value="NZ_JAEKFT010000004.1"/>
</dbReference>
<keyword evidence="4" id="KW-0067">ATP-binding</keyword>
<evidence type="ECO:0000256" key="9">
    <source>
        <dbReference type="SAM" id="MobiDB-lite"/>
    </source>
</evidence>
<feature type="domain" description="Helicase ATP-binding" evidence="10">
    <location>
        <begin position="94"/>
        <end position="249"/>
    </location>
</feature>
<evidence type="ECO:0000256" key="1">
    <source>
        <dbReference type="ARBA" id="ARBA00022448"/>
    </source>
</evidence>
<dbReference type="AlphaFoldDB" id="A0A944H6P7"/>
<dbReference type="InterPro" id="IPR011130">
    <property type="entry name" value="SecA_preprotein_X-link_dom"/>
</dbReference>
<feature type="region of interest" description="Disordered" evidence="9">
    <location>
        <begin position="1"/>
        <end position="24"/>
    </location>
</feature>
<dbReference type="GO" id="GO:0017038">
    <property type="term" value="P:protein import"/>
    <property type="evidence" value="ECO:0007669"/>
    <property type="project" value="InterPro"/>
</dbReference>
<dbReference type="GO" id="GO:0006886">
    <property type="term" value="P:intracellular protein transport"/>
    <property type="evidence" value="ECO:0007669"/>
    <property type="project" value="InterPro"/>
</dbReference>
<evidence type="ECO:0000256" key="7">
    <source>
        <dbReference type="ARBA" id="ARBA00023010"/>
    </source>
</evidence>
<dbReference type="SMART" id="SM00958">
    <property type="entry name" value="SecA_PP_bind"/>
    <property type="match status" value="1"/>
</dbReference>
<dbReference type="SUPFAM" id="SSF52540">
    <property type="entry name" value="P-loop containing nucleoside triphosphate hydrolases"/>
    <property type="match status" value="2"/>
</dbReference>
<evidence type="ECO:0000256" key="3">
    <source>
        <dbReference type="ARBA" id="ARBA00022741"/>
    </source>
</evidence>
<dbReference type="GO" id="GO:0016020">
    <property type="term" value="C:membrane"/>
    <property type="evidence" value="ECO:0007669"/>
    <property type="project" value="InterPro"/>
</dbReference>
<dbReference type="GO" id="GO:0005524">
    <property type="term" value="F:ATP binding"/>
    <property type="evidence" value="ECO:0007669"/>
    <property type="project" value="UniProtKB-KW"/>
</dbReference>
<dbReference type="SMART" id="SM00957">
    <property type="entry name" value="SecA_DEAD"/>
    <property type="match status" value="1"/>
</dbReference>
<dbReference type="EMBL" id="JAEKFT010000004">
    <property type="protein sequence ID" value="MBT0960383.1"/>
    <property type="molecule type" value="Genomic_DNA"/>
</dbReference>
<dbReference type="PROSITE" id="PS51196">
    <property type="entry name" value="SECA_MOTOR_DEAD"/>
    <property type="match status" value="1"/>
</dbReference>
<evidence type="ECO:0000256" key="6">
    <source>
        <dbReference type="ARBA" id="ARBA00022967"/>
    </source>
</evidence>
<dbReference type="InterPro" id="IPR000185">
    <property type="entry name" value="SecA"/>
</dbReference>
<dbReference type="InterPro" id="IPR014001">
    <property type="entry name" value="Helicase_ATP-bd"/>
</dbReference>
<keyword evidence="7" id="KW-0811">Translocation</keyword>
<dbReference type="Gene3D" id="3.90.1440.10">
    <property type="entry name" value="SecA, preprotein cross-linking domain"/>
    <property type="match status" value="1"/>
</dbReference>
<dbReference type="Pfam" id="PF01043">
    <property type="entry name" value="SecA_PP_bind"/>
    <property type="match status" value="1"/>
</dbReference>
<evidence type="ECO:0000256" key="8">
    <source>
        <dbReference type="ARBA" id="ARBA00023136"/>
    </source>
</evidence>
<dbReference type="Gene3D" id="3.40.50.300">
    <property type="entry name" value="P-loop containing nucleotide triphosphate hydrolases"/>
    <property type="match status" value="2"/>
</dbReference>
<keyword evidence="5" id="KW-0653">Protein transport</keyword>
<sequence length="631" mass="68618">MDMSPARALDRPHDPTGAGPLGWPPLSGGALARYRRQYARLRDMPDAGGMPSMSWRASLMHAGAGSTPWLAACARVDRACREHLGITPYEVQWLAALAMMDGRLVEMATGEGKTLATALAAAVSALAGHRVHVLTANPYLVERDAAWLAAFYDALGLRVATVAETDALAGRRVAYRAEVVYATAKAVVFDALRDEACAHGATGALMVGARVLVEGTDAAPVLPRLDTVFIDEADSILVDEASVPLVVSALRPDPAERVRCWQAWRLASALVAGRDYHLDERHRTVRLQSPSLPDLGGAWINARHRDEWLVMALKARHCYLAGRDYVVRDAQVCVVDAVTGRIAEGRIWGQGLHGLLALKEGLEPPPALATVAQTSYQRFFPRYARIGGMSGSLREVRRELSRVYGLSVLRMPLRRECLRRELPHRVFADEAACVEALVARVRVLIAAGRPVLIGTDTVTQSTRVAQALEGAGIVHQVLNADQSATEARVVAAAGAAGVVTVATNMAGRGTDIRLSPRAVAAGGLHVLSLQLNDCRRQDRQLAGRCARQGDPGSVEHWLTLPLMETAPMPLTKMIRWLLKCSCRDLADKLVPLSLRHHQHRRAGRARRQRARLLASARHWDACMAVRNEEVD</sequence>
<evidence type="ECO:0000256" key="5">
    <source>
        <dbReference type="ARBA" id="ARBA00022927"/>
    </source>
</evidence>
<dbReference type="PROSITE" id="PS01312">
    <property type="entry name" value="SECA"/>
    <property type="match status" value="1"/>
</dbReference>
<keyword evidence="2" id="KW-1003">Cell membrane</keyword>
<dbReference type="Pfam" id="PF21090">
    <property type="entry name" value="P-loop_SecA"/>
    <property type="match status" value="2"/>
</dbReference>
<evidence type="ECO:0000313" key="12">
    <source>
        <dbReference type="EMBL" id="MBT0960383.1"/>
    </source>
</evidence>
<dbReference type="InterPro" id="IPR044722">
    <property type="entry name" value="SecA_SF2_C"/>
</dbReference>
<keyword evidence="6" id="KW-1278">Translocase</keyword>
<dbReference type="PRINTS" id="PR00906">
    <property type="entry name" value="SECA"/>
</dbReference>
<dbReference type="InterPro" id="IPR027417">
    <property type="entry name" value="P-loop_NTPase"/>
</dbReference>
<feature type="domain" description="SecA family profile" evidence="11">
    <location>
        <begin position="1"/>
        <end position="586"/>
    </location>
</feature>
<dbReference type="GO" id="GO:0006605">
    <property type="term" value="P:protein targeting"/>
    <property type="evidence" value="ECO:0007669"/>
    <property type="project" value="InterPro"/>
</dbReference>
<protein>
    <submittedName>
        <fullName evidence="12">Preprotein translocase subunit SecA</fullName>
    </submittedName>
</protein>
<dbReference type="PANTHER" id="PTHR30612:SF0">
    <property type="entry name" value="CHLOROPLAST PROTEIN-TRANSPORTING ATPASE"/>
    <property type="match status" value="1"/>
</dbReference>
<evidence type="ECO:0000256" key="4">
    <source>
        <dbReference type="ARBA" id="ARBA00022840"/>
    </source>
</evidence>
<dbReference type="InterPro" id="IPR036670">
    <property type="entry name" value="SecA_X-link_sf"/>
</dbReference>
<dbReference type="InterPro" id="IPR011115">
    <property type="entry name" value="SecA_DEAD"/>
</dbReference>
<evidence type="ECO:0000256" key="2">
    <source>
        <dbReference type="ARBA" id="ARBA00022475"/>
    </source>
</evidence>
<keyword evidence="13" id="KW-1185">Reference proteome</keyword>
<keyword evidence="8" id="KW-0472">Membrane</keyword>
<dbReference type="InterPro" id="IPR014018">
    <property type="entry name" value="SecA_motor_DEAD"/>
</dbReference>
<dbReference type="InterPro" id="IPR020937">
    <property type="entry name" value="SecA_CS"/>
</dbReference>
<organism evidence="12 13">
    <name type="scientific">Denitromonas iodatirespirans</name>
    <dbReference type="NCBI Taxonomy" id="2795389"/>
    <lineage>
        <taxon>Bacteria</taxon>
        <taxon>Pseudomonadati</taxon>
        <taxon>Pseudomonadota</taxon>
        <taxon>Betaproteobacteria</taxon>
        <taxon>Rhodocyclales</taxon>
        <taxon>Zoogloeaceae</taxon>
        <taxon>Denitromonas</taxon>
    </lineage>
</organism>
<proteinExistence type="predicted"/>
<accession>A0A944H6P7</accession>
<dbReference type="Proteomes" id="UP000694660">
    <property type="component" value="Unassembled WGS sequence"/>
</dbReference>
<evidence type="ECO:0000259" key="10">
    <source>
        <dbReference type="PROSITE" id="PS51192"/>
    </source>
</evidence>
<dbReference type="SUPFAM" id="SSF81767">
    <property type="entry name" value="Pre-protein crosslinking domain of SecA"/>
    <property type="match status" value="1"/>
</dbReference>